<name>A0A7D6V6B3_9NOCA</name>
<evidence type="ECO:0000313" key="9">
    <source>
        <dbReference type="Proteomes" id="UP000515512"/>
    </source>
</evidence>
<dbReference type="AlphaFoldDB" id="A0A7D6V6B3"/>
<feature type="domain" description="Major facilitator superfamily (MFS) profile" evidence="7">
    <location>
        <begin position="8"/>
        <end position="393"/>
    </location>
</feature>
<dbReference type="Gene3D" id="1.20.1250.20">
    <property type="entry name" value="MFS general substrate transporter like domains"/>
    <property type="match status" value="2"/>
</dbReference>
<evidence type="ECO:0000256" key="4">
    <source>
        <dbReference type="ARBA" id="ARBA00022989"/>
    </source>
</evidence>
<evidence type="ECO:0000256" key="5">
    <source>
        <dbReference type="ARBA" id="ARBA00023136"/>
    </source>
</evidence>
<evidence type="ECO:0000256" key="6">
    <source>
        <dbReference type="SAM" id="Phobius"/>
    </source>
</evidence>
<evidence type="ECO:0000256" key="2">
    <source>
        <dbReference type="ARBA" id="ARBA00022475"/>
    </source>
</evidence>
<dbReference type="InterPro" id="IPR052425">
    <property type="entry name" value="Uncharacterized_MFS-type"/>
</dbReference>
<dbReference type="KEGG" id="nhu:H0264_25020"/>
<dbReference type="PANTHER" id="PTHR42688:SF1">
    <property type="entry name" value="BLR5212 PROTEIN"/>
    <property type="match status" value="1"/>
</dbReference>
<dbReference type="GO" id="GO:0022857">
    <property type="term" value="F:transmembrane transporter activity"/>
    <property type="evidence" value="ECO:0007669"/>
    <property type="project" value="InterPro"/>
</dbReference>
<keyword evidence="2" id="KW-1003">Cell membrane</keyword>
<dbReference type="PANTHER" id="PTHR42688">
    <property type="entry name" value="CONSERVED PROTEIN"/>
    <property type="match status" value="1"/>
</dbReference>
<keyword evidence="9" id="KW-1185">Reference proteome</keyword>
<feature type="transmembrane region" description="Helical" evidence="6">
    <location>
        <begin position="282"/>
        <end position="300"/>
    </location>
</feature>
<dbReference type="EMBL" id="CP059399">
    <property type="protein sequence ID" value="QLY28592.1"/>
    <property type="molecule type" value="Genomic_DNA"/>
</dbReference>
<dbReference type="InterPro" id="IPR036259">
    <property type="entry name" value="MFS_trans_sf"/>
</dbReference>
<feature type="transmembrane region" description="Helical" evidence="6">
    <location>
        <begin position="368"/>
        <end position="388"/>
    </location>
</feature>
<accession>A0A7D6V6B3</accession>
<keyword evidence="3 6" id="KW-0812">Transmembrane</keyword>
<evidence type="ECO:0000256" key="1">
    <source>
        <dbReference type="ARBA" id="ARBA00004651"/>
    </source>
</evidence>
<feature type="transmembrane region" description="Helical" evidence="6">
    <location>
        <begin position="167"/>
        <end position="186"/>
    </location>
</feature>
<gene>
    <name evidence="8" type="ORF">H0264_25020</name>
</gene>
<dbReference type="PROSITE" id="PS50850">
    <property type="entry name" value="MFS"/>
    <property type="match status" value="1"/>
</dbReference>
<dbReference type="Pfam" id="PF07690">
    <property type="entry name" value="MFS_1"/>
    <property type="match status" value="1"/>
</dbReference>
<reference evidence="8 9" key="1">
    <citation type="submission" date="2020-07" db="EMBL/GenBank/DDBJ databases">
        <authorList>
            <person name="Zhuang K."/>
            <person name="Ran Y."/>
        </authorList>
    </citation>
    <scope>NUCLEOTIDE SEQUENCE [LARGE SCALE GENOMIC DNA]</scope>
    <source>
        <strain evidence="8 9">WCH-YHL-001</strain>
    </source>
</reference>
<feature type="transmembrane region" description="Helical" evidence="6">
    <location>
        <begin position="37"/>
        <end position="59"/>
    </location>
</feature>
<feature type="transmembrane region" description="Helical" evidence="6">
    <location>
        <begin position="306"/>
        <end position="327"/>
    </location>
</feature>
<organism evidence="8 9">
    <name type="scientific">Nocardia huaxiensis</name>
    <dbReference type="NCBI Taxonomy" id="2755382"/>
    <lineage>
        <taxon>Bacteria</taxon>
        <taxon>Bacillati</taxon>
        <taxon>Actinomycetota</taxon>
        <taxon>Actinomycetes</taxon>
        <taxon>Mycobacteriales</taxon>
        <taxon>Nocardiaceae</taxon>
        <taxon>Nocardia</taxon>
    </lineage>
</organism>
<dbReference type="CDD" id="cd17370">
    <property type="entry name" value="MFS_MJ1317_like"/>
    <property type="match status" value="1"/>
</dbReference>
<dbReference type="GO" id="GO:0005886">
    <property type="term" value="C:plasma membrane"/>
    <property type="evidence" value="ECO:0007669"/>
    <property type="project" value="UniProtKB-SubCell"/>
</dbReference>
<comment type="subcellular location">
    <subcellularLocation>
        <location evidence="1">Cell membrane</location>
        <topology evidence="1">Multi-pass membrane protein</topology>
    </subcellularLocation>
</comment>
<keyword evidence="5 6" id="KW-0472">Membrane</keyword>
<feature type="transmembrane region" description="Helical" evidence="6">
    <location>
        <begin position="79"/>
        <end position="107"/>
    </location>
</feature>
<dbReference type="Proteomes" id="UP000515512">
    <property type="component" value="Chromosome"/>
</dbReference>
<evidence type="ECO:0000313" key="8">
    <source>
        <dbReference type="EMBL" id="QLY28592.1"/>
    </source>
</evidence>
<keyword evidence="4 6" id="KW-1133">Transmembrane helix</keyword>
<dbReference type="SUPFAM" id="SSF103473">
    <property type="entry name" value="MFS general substrate transporter"/>
    <property type="match status" value="1"/>
</dbReference>
<evidence type="ECO:0000256" key="3">
    <source>
        <dbReference type="ARBA" id="ARBA00022692"/>
    </source>
</evidence>
<protein>
    <submittedName>
        <fullName evidence="8">MFS transporter</fullName>
    </submittedName>
</protein>
<feature type="transmembrane region" description="Helical" evidence="6">
    <location>
        <begin position="221"/>
        <end position="242"/>
    </location>
</feature>
<feature type="transmembrane region" description="Helical" evidence="6">
    <location>
        <begin position="6"/>
        <end position="25"/>
    </location>
</feature>
<dbReference type="RefSeq" id="WP_181579798.1">
    <property type="nucleotide sequence ID" value="NZ_CP059399.1"/>
</dbReference>
<sequence length="412" mass="42115">MRPPLGAWRFIAAFGVISLCADIVYEGARSVSGPLLAGLGASAALVGVITGLGEAAALGLRLVSGPLTDRTRAFWRWTIAGYALSVLSVPLLGFTGLLWVACALVLAERVGKAVRSPAKDTLLSFAAASAGRGRGFAVHESLDQIGALLGPLTVAAALALSGGDFRLALGVLAAPAAAVLALLLWLRLREPHPERYETHSTTTDPTDSGNPEPFPPAFRQYAVFTAVTLAGFATFGVVSFHLVTRGGYSTSAVAVLYAAAMAVDAVAALISGWVYDRSGARVLAALPLLSALAAVFVFVAGDGWMIAGVLLWGAAVGVQESTMRAVVADLVGPQRRATAYGVYAAAGGVALAAGGALTGLLYDVSIPVLVLTLLAMQAAALGLFAWFYPQLPRTRTGPPAATPAPAGPESPD</sequence>
<feature type="transmembrane region" description="Helical" evidence="6">
    <location>
        <begin position="339"/>
        <end position="362"/>
    </location>
</feature>
<proteinExistence type="predicted"/>
<dbReference type="InterPro" id="IPR020846">
    <property type="entry name" value="MFS_dom"/>
</dbReference>
<feature type="transmembrane region" description="Helical" evidence="6">
    <location>
        <begin position="254"/>
        <end position="275"/>
    </location>
</feature>
<evidence type="ECO:0000259" key="7">
    <source>
        <dbReference type="PROSITE" id="PS50850"/>
    </source>
</evidence>
<dbReference type="InterPro" id="IPR011701">
    <property type="entry name" value="MFS"/>
</dbReference>